<evidence type="ECO:0000313" key="1">
    <source>
        <dbReference type="EMBL" id="MEX3738746.1"/>
    </source>
</evidence>
<organism evidence="1 2">
    <name type="scientific">Mycolicibacterium porcinum</name>
    <dbReference type="NCBI Taxonomy" id="39693"/>
    <lineage>
        <taxon>Bacteria</taxon>
        <taxon>Bacillati</taxon>
        <taxon>Actinomycetota</taxon>
        <taxon>Actinomycetes</taxon>
        <taxon>Mycobacteriales</taxon>
        <taxon>Mycobacteriaceae</taxon>
        <taxon>Mycolicibacterium</taxon>
    </lineage>
</organism>
<sequence>MQQFTYPSWVESLDFLRNRLGVPAALSNATTLVAARARWCQHVHCRTSMHDLLFTVPGDEFPFTASVVVHVDGSRHVVRRTVGGDVHEVVCTAAEVDRVVDEALEALLAPAQVCRACGELSAGTYFEAVFERMHYVCFHFEYEHGDTDRDRKCGVPGCPIG</sequence>
<protein>
    <submittedName>
        <fullName evidence="1">Uncharacterized protein</fullName>
    </submittedName>
</protein>
<evidence type="ECO:0000313" key="2">
    <source>
        <dbReference type="Proteomes" id="UP001558474"/>
    </source>
</evidence>
<reference evidence="1 2" key="1">
    <citation type="submission" date="2024-04" db="EMBL/GenBank/DDBJ databases">
        <title>Genomic Markers of Mycobacteria.</title>
        <authorList>
            <person name="Soliman M.S."/>
            <person name="Elkholy A."/>
            <person name="Soliman N.S."/>
            <person name="Abbas A."/>
            <person name="Khayrat S."/>
            <person name="Shawky S."/>
        </authorList>
    </citation>
    <scope>NUCLEOTIDE SEQUENCE [LARGE SCALE GENOMIC DNA]</scope>
    <source>
        <strain evidence="1 2">Egy-CU-AM5</strain>
    </source>
</reference>
<proteinExistence type="predicted"/>
<dbReference type="RefSeq" id="WP_368572967.1">
    <property type="nucleotide sequence ID" value="NZ_JBDLOU010000018.1"/>
</dbReference>
<comment type="caution">
    <text evidence="1">The sequence shown here is derived from an EMBL/GenBank/DDBJ whole genome shotgun (WGS) entry which is preliminary data.</text>
</comment>
<name>A0ABV3VFB0_9MYCO</name>
<keyword evidence="2" id="KW-1185">Reference proteome</keyword>
<accession>A0ABV3VFB0</accession>
<dbReference type="Proteomes" id="UP001558474">
    <property type="component" value="Unassembled WGS sequence"/>
</dbReference>
<gene>
    <name evidence="1" type="ORF">ABFW12_10950</name>
</gene>
<dbReference type="EMBL" id="JBDLOU010000018">
    <property type="protein sequence ID" value="MEX3738746.1"/>
    <property type="molecule type" value="Genomic_DNA"/>
</dbReference>